<feature type="region of interest" description="Disordered" evidence="8">
    <location>
        <begin position="274"/>
        <end position="325"/>
    </location>
</feature>
<keyword evidence="11" id="KW-0969">Cilium</keyword>
<dbReference type="PROSITE" id="PS51123">
    <property type="entry name" value="OMPA_2"/>
    <property type="match status" value="1"/>
</dbReference>
<evidence type="ECO:0000256" key="9">
    <source>
        <dbReference type="SAM" id="Phobius"/>
    </source>
</evidence>
<name>A0A7Y0U2K9_9ACTO</name>
<feature type="domain" description="OmpA-like" evidence="10">
    <location>
        <begin position="139"/>
        <end position="259"/>
    </location>
</feature>
<evidence type="ECO:0000256" key="2">
    <source>
        <dbReference type="ARBA" id="ARBA00008914"/>
    </source>
</evidence>
<evidence type="ECO:0000259" key="10">
    <source>
        <dbReference type="PROSITE" id="PS51123"/>
    </source>
</evidence>
<keyword evidence="11" id="KW-0966">Cell projection</keyword>
<evidence type="ECO:0000256" key="5">
    <source>
        <dbReference type="ARBA" id="ARBA00022989"/>
    </source>
</evidence>
<dbReference type="InterPro" id="IPR050330">
    <property type="entry name" value="Bact_OuterMem_StrucFunc"/>
</dbReference>
<evidence type="ECO:0000256" key="6">
    <source>
        <dbReference type="ARBA" id="ARBA00023136"/>
    </source>
</evidence>
<evidence type="ECO:0000256" key="3">
    <source>
        <dbReference type="ARBA" id="ARBA00022475"/>
    </source>
</evidence>
<keyword evidence="6 7" id="KW-0472">Membrane</keyword>
<dbReference type="SUPFAM" id="SSF103088">
    <property type="entry name" value="OmpA-like"/>
    <property type="match status" value="1"/>
</dbReference>
<dbReference type="InterPro" id="IPR036737">
    <property type="entry name" value="OmpA-like_sf"/>
</dbReference>
<dbReference type="GO" id="GO:0005886">
    <property type="term" value="C:plasma membrane"/>
    <property type="evidence" value="ECO:0007669"/>
    <property type="project" value="UniProtKB-SubCell"/>
</dbReference>
<feature type="compositionally biased region" description="Polar residues" evidence="8">
    <location>
        <begin position="301"/>
        <end position="313"/>
    </location>
</feature>
<evidence type="ECO:0000256" key="7">
    <source>
        <dbReference type="PROSITE-ProRule" id="PRU00473"/>
    </source>
</evidence>
<evidence type="ECO:0000256" key="4">
    <source>
        <dbReference type="ARBA" id="ARBA00022692"/>
    </source>
</evidence>
<dbReference type="PANTHER" id="PTHR30329">
    <property type="entry name" value="STATOR ELEMENT OF FLAGELLAR MOTOR COMPLEX"/>
    <property type="match status" value="1"/>
</dbReference>
<keyword evidence="5 9" id="KW-1133">Transmembrane helix</keyword>
<feature type="compositionally biased region" description="Basic and acidic residues" evidence="8">
    <location>
        <begin position="315"/>
        <end position="325"/>
    </location>
</feature>
<dbReference type="Pfam" id="PF00691">
    <property type="entry name" value="OmpA"/>
    <property type="match status" value="1"/>
</dbReference>
<dbReference type="RefSeq" id="WP_169772371.1">
    <property type="nucleotide sequence ID" value="NZ_JABCUR010000010.1"/>
</dbReference>
<evidence type="ECO:0000313" key="11">
    <source>
        <dbReference type="EMBL" id="NMW65830.1"/>
    </source>
</evidence>
<dbReference type="InterPro" id="IPR025713">
    <property type="entry name" value="MotB-like_N_dom"/>
</dbReference>
<feature type="compositionally biased region" description="Polar residues" evidence="8">
    <location>
        <begin position="274"/>
        <end position="292"/>
    </location>
</feature>
<dbReference type="AlphaFoldDB" id="A0A7Y0U2K9"/>
<sequence>MAKKKHECPEPENTERWAVSYLDMITVMMCLFLVLYAISQVDSGKLAKLSKSLAAGFNQSLQVVSPLHTTSGLGLLSGSTSAVNLGSMMGNDTTTAAGQPERIQAMAEASHLNQIKQQVEQALAAAGQTGALQMRITEKGLVLGMVASDTYFKPGDAEVQPTAQAVLAALAPVLAGTPEDVAIEGYADPNPQYSAKYPSNYHLAAGRAIEVLIHLRNGGVPGSKLRTISYGADHQTQVEAGQDAWSLNRRVDIVIMSRAKDSVRAMLPEAAKQLSQGLPQAPTGPQTPQIGSNAGGGGNAPETSGTSNQTGKNGDTLRSEVRTVN</sequence>
<evidence type="ECO:0000256" key="1">
    <source>
        <dbReference type="ARBA" id="ARBA00004162"/>
    </source>
</evidence>
<dbReference type="EMBL" id="JABCUR010000010">
    <property type="protein sequence ID" value="NMW65830.1"/>
    <property type="molecule type" value="Genomic_DNA"/>
</dbReference>
<organism evidence="11 12">
    <name type="scientific">Mobiluncus mulieris</name>
    <dbReference type="NCBI Taxonomy" id="2052"/>
    <lineage>
        <taxon>Bacteria</taxon>
        <taxon>Bacillati</taxon>
        <taxon>Actinomycetota</taxon>
        <taxon>Actinomycetes</taxon>
        <taxon>Actinomycetales</taxon>
        <taxon>Actinomycetaceae</taxon>
        <taxon>Mobiluncus</taxon>
    </lineage>
</organism>
<dbReference type="Pfam" id="PF13677">
    <property type="entry name" value="MotB_plug"/>
    <property type="match status" value="1"/>
</dbReference>
<protein>
    <submittedName>
        <fullName evidence="11">Flagellar motor protein MotB</fullName>
    </submittedName>
</protein>
<comment type="similarity">
    <text evidence="2">Belongs to the MotB family.</text>
</comment>
<evidence type="ECO:0000313" key="12">
    <source>
        <dbReference type="Proteomes" id="UP000578252"/>
    </source>
</evidence>
<gene>
    <name evidence="11" type="ORF">HHJ78_10005</name>
</gene>
<keyword evidence="3" id="KW-1003">Cell membrane</keyword>
<keyword evidence="4 9" id="KW-0812">Transmembrane</keyword>
<keyword evidence="11" id="KW-0282">Flagellum</keyword>
<dbReference type="CDD" id="cd07185">
    <property type="entry name" value="OmpA_C-like"/>
    <property type="match status" value="1"/>
</dbReference>
<comment type="subcellular location">
    <subcellularLocation>
        <location evidence="1">Cell membrane</location>
        <topology evidence="1">Single-pass membrane protein</topology>
    </subcellularLocation>
</comment>
<evidence type="ECO:0000256" key="8">
    <source>
        <dbReference type="SAM" id="MobiDB-lite"/>
    </source>
</evidence>
<accession>A0A7Y0U2K9</accession>
<comment type="caution">
    <text evidence="11">The sequence shown here is derived from an EMBL/GenBank/DDBJ whole genome shotgun (WGS) entry which is preliminary data.</text>
</comment>
<dbReference type="Proteomes" id="UP000578252">
    <property type="component" value="Unassembled WGS sequence"/>
</dbReference>
<dbReference type="PANTHER" id="PTHR30329:SF21">
    <property type="entry name" value="LIPOPROTEIN YIAD-RELATED"/>
    <property type="match status" value="1"/>
</dbReference>
<feature type="transmembrane region" description="Helical" evidence="9">
    <location>
        <begin position="21"/>
        <end position="39"/>
    </location>
</feature>
<dbReference type="Gene3D" id="3.30.1330.60">
    <property type="entry name" value="OmpA-like domain"/>
    <property type="match status" value="1"/>
</dbReference>
<proteinExistence type="inferred from homology"/>
<dbReference type="InterPro" id="IPR006665">
    <property type="entry name" value="OmpA-like"/>
</dbReference>
<reference evidence="11 12" key="1">
    <citation type="submission" date="2020-04" db="EMBL/GenBank/DDBJ databases">
        <title>Antimicrobial susceptibility and clonality of vaginal-derived multi-drug resistant Mobiluncus isolates in China.</title>
        <authorList>
            <person name="Zhang X."/>
        </authorList>
    </citation>
    <scope>NUCLEOTIDE SEQUENCE [LARGE SCALE GENOMIC DNA]</scope>
    <source>
        <strain evidence="11 12">13</strain>
    </source>
</reference>